<organism evidence="6 7">
    <name type="scientific">Georgenia ruanii</name>
    <dbReference type="NCBI Taxonomy" id="348442"/>
    <lineage>
        <taxon>Bacteria</taxon>
        <taxon>Bacillati</taxon>
        <taxon>Actinomycetota</taxon>
        <taxon>Actinomycetes</taxon>
        <taxon>Micrococcales</taxon>
        <taxon>Bogoriellaceae</taxon>
        <taxon>Georgenia</taxon>
    </lineage>
</organism>
<feature type="domain" description="FtsK" evidence="5">
    <location>
        <begin position="471"/>
        <end position="679"/>
    </location>
</feature>
<evidence type="ECO:0000313" key="7">
    <source>
        <dbReference type="Proteomes" id="UP000429644"/>
    </source>
</evidence>
<proteinExistence type="predicted"/>
<dbReference type="Pfam" id="PF01580">
    <property type="entry name" value="FtsK_SpoIIIE"/>
    <property type="match status" value="1"/>
</dbReference>
<keyword evidence="1 3" id="KW-0547">Nucleotide-binding</keyword>
<accession>A0A7J9UZL6</accession>
<evidence type="ECO:0000256" key="1">
    <source>
        <dbReference type="ARBA" id="ARBA00022741"/>
    </source>
</evidence>
<comment type="caution">
    <text evidence="6">The sequence shown here is derived from an EMBL/GenBank/DDBJ whole genome shotgun (WGS) entry which is preliminary data.</text>
</comment>
<keyword evidence="7" id="KW-1185">Reference proteome</keyword>
<dbReference type="InterPro" id="IPR002543">
    <property type="entry name" value="FtsK_dom"/>
</dbReference>
<gene>
    <name evidence="6" type="ORF">GB882_14495</name>
</gene>
<dbReference type="AlphaFoldDB" id="A0A7J9UZL6"/>
<dbReference type="PANTHER" id="PTHR22683:SF1">
    <property type="entry name" value="TYPE VII SECRETION SYSTEM PROTEIN ESSC"/>
    <property type="match status" value="1"/>
</dbReference>
<feature type="compositionally biased region" description="Low complexity" evidence="4">
    <location>
        <begin position="350"/>
        <end position="363"/>
    </location>
</feature>
<evidence type="ECO:0000313" key="6">
    <source>
        <dbReference type="EMBL" id="MPV89882.1"/>
    </source>
</evidence>
<dbReference type="GO" id="GO:0005524">
    <property type="term" value="F:ATP binding"/>
    <property type="evidence" value="ECO:0007669"/>
    <property type="project" value="UniProtKB-UniRule"/>
</dbReference>
<evidence type="ECO:0000256" key="2">
    <source>
        <dbReference type="ARBA" id="ARBA00022840"/>
    </source>
</evidence>
<dbReference type="GO" id="GO:0003677">
    <property type="term" value="F:DNA binding"/>
    <property type="evidence" value="ECO:0007669"/>
    <property type="project" value="InterPro"/>
</dbReference>
<dbReference type="InterPro" id="IPR050206">
    <property type="entry name" value="FtsK/SpoIIIE/SftA"/>
</dbReference>
<feature type="binding site" evidence="3">
    <location>
        <begin position="489"/>
        <end position="496"/>
    </location>
    <ligand>
        <name>ATP</name>
        <dbReference type="ChEBI" id="CHEBI:30616"/>
    </ligand>
</feature>
<feature type="non-terminal residue" evidence="6">
    <location>
        <position position="1"/>
    </location>
</feature>
<feature type="region of interest" description="Disordered" evidence="4">
    <location>
        <begin position="350"/>
        <end position="384"/>
    </location>
</feature>
<evidence type="ECO:0000256" key="4">
    <source>
        <dbReference type="SAM" id="MobiDB-lite"/>
    </source>
</evidence>
<dbReference type="PROSITE" id="PS50901">
    <property type="entry name" value="FTSK"/>
    <property type="match status" value="1"/>
</dbReference>
<dbReference type="InterPro" id="IPR008984">
    <property type="entry name" value="SMAD_FHA_dom_sf"/>
</dbReference>
<name>A0A7J9UZL6_9MICO</name>
<feature type="region of interest" description="Disordered" evidence="4">
    <location>
        <begin position="193"/>
        <end position="224"/>
    </location>
</feature>
<dbReference type="Gene3D" id="3.40.50.300">
    <property type="entry name" value="P-loop containing nucleotide triphosphate hydrolases"/>
    <property type="match status" value="3"/>
</dbReference>
<dbReference type="InterPro" id="IPR027417">
    <property type="entry name" value="P-loop_NTPase"/>
</dbReference>
<dbReference type="PANTHER" id="PTHR22683">
    <property type="entry name" value="SPORULATION PROTEIN RELATED"/>
    <property type="match status" value="1"/>
</dbReference>
<dbReference type="SUPFAM" id="SSF52540">
    <property type="entry name" value="P-loop containing nucleoside triphosphate hydrolases"/>
    <property type="match status" value="2"/>
</dbReference>
<reference evidence="6 7" key="1">
    <citation type="submission" date="2019-10" db="EMBL/GenBank/DDBJ databases">
        <title>Georgenia wutianyii sp. nov. and Georgenia yuyongxinii sp. nov. isolated from plateau pika (Ochotona curzoniae) in the Qinghai-Tibet plateau of China.</title>
        <authorList>
            <person name="Tian Z."/>
        </authorList>
    </citation>
    <scope>NUCLEOTIDE SEQUENCE [LARGE SCALE GENOMIC DNA]</scope>
    <source>
        <strain evidence="6 7">JCM 15130</strain>
    </source>
</reference>
<feature type="compositionally biased region" description="Gly residues" evidence="4">
    <location>
        <begin position="211"/>
        <end position="223"/>
    </location>
</feature>
<dbReference type="Proteomes" id="UP000429644">
    <property type="component" value="Unassembled WGS sequence"/>
</dbReference>
<dbReference type="InterPro" id="IPR003593">
    <property type="entry name" value="AAA+_ATPase"/>
</dbReference>
<dbReference type="SMART" id="SM00382">
    <property type="entry name" value="AAA"/>
    <property type="match status" value="3"/>
</dbReference>
<dbReference type="SUPFAM" id="SSF49879">
    <property type="entry name" value="SMAD/FHA domain"/>
    <property type="match status" value="1"/>
</dbReference>
<evidence type="ECO:0000259" key="5">
    <source>
        <dbReference type="PROSITE" id="PS50901"/>
    </source>
</evidence>
<evidence type="ECO:0000256" key="3">
    <source>
        <dbReference type="PROSITE-ProRule" id="PRU00289"/>
    </source>
</evidence>
<feature type="compositionally biased region" description="Pro residues" evidence="4">
    <location>
        <begin position="364"/>
        <end position="382"/>
    </location>
</feature>
<keyword evidence="2 3" id="KW-0067">ATP-binding</keyword>
<dbReference type="Gene3D" id="2.60.200.20">
    <property type="match status" value="1"/>
</dbReference>
<dbReference type="EMBL" id="WHPD01003127">
    <property type="protein sequence ID" value="MPV89882.1"/>
    <property type="molecule type" value="Genomic_DNA"/>
</dbReference>
<dbReference type="CDD" id="cd00060">
    <property type="entry name" value="FHA"/>
    <property type="match status" value="1"/>
</dbReference>
<protein>
    <recommendedName>
        <fullName evidence="5">FtsK domain-containing protein</fullName>
    </recommendedName>
</protein>
<sequence>VGGDPHDGGDPAGREGLAAAALRAAWHLAVVAGPDTGWCLPLAPGPATVGRGTAGLTDPAVSRRHLEARTRGGRVQVRDAGSANGTRWRAPGRLRRPRRLGRRWRAVPAGTRLAVGGTVLEVRPRPTRLALADLQAGDDRVPVDLLRVAMPVLMCLGLAPLLASSGAGGWRWALLALPAGALLLTVLEARRRSRRAPSESPGSGARVPGRGTWGAGRRAGAGRTGPDPASLLLLAAAGPVTAEGGEVLRVAVAGTRRRWPEPGPPLGRRRRRQVPTIELAGGDRVALVGPAARVLGAGRWVVAQLLVRHGAAMSCSLPPDWPFAGHPAGGRRHDAPARAGPWHLDVRAPAAGPARSRVSSAAAPSPPPTATEPGGGPPPAPPTARHAVLVLAERLEQVPTWCTRVVPLPAEAVTVTAAWLAAVTAVLAPTAGTGLPAGVPLAGLLGDLERLERRWAAPPPGLAAVVGVDRAGPVELDLAAEGPHALVAGTTGAGKSDLLLAWLLGLAVRHSPGDLQLVLVDYKGGATFDVLAALPHTAGVLTDLDPAATTRALASLRAEVRRRERVLAGAGARDLAAYRAAAGNATPDSIAPDSIAPGGAARGIAALPRLLVVVDEFRALADTHPAALSDLVRLASQGRSLGIHLVLATQRPAGAVTPEIRANLTARVCLRVLDAADSLDVLAVPDAARLPALPGRALLRTAALREIQVPWVGADGALAATVVAAARSAWRRAGHGTAPARPWAEPLPAALALTDLPLPTAGDSGAGTAATGSAAADSAAADPAPAALAFPLARTDLPAEQRLGVWTWDGATLLVTGGPRTGRTEALRAVVAQALRAGVEVHVLAAAPERFADLRGPALGTVVGAEDPRRAARLLRLLASGRPGAAVLVVDDADVVADRLDLTGPGRGVAALGGLVRGAGRVGLAVALSGPPSMATVRWVEAVRTRLVLAPRDETEALLAGVPAALRSPHAGAGRGVLLAPGAATVVQLARAAPVRLAGAPVPGVPRLAPLPTGVAAADLPAPSGHEVAVGRGGDDGGPVRVACGPGARVLVVGPPGSGRTTALATVRDQLRRAGRTAAAPMLPGALPRADALVLDDVDGWPPGALDEAAPALHAYPGAVLAAAGVDAVVAAYRGPLATWRGGATLLVLRPAAIPVAQLTAADVAAAADPARPFHPGRGALVERGVVVPVQVARVSSGEPAQGRNEGVPVWEA</sequence>